<proteinExistence type="inferred from homology"/>
<feature type="signal peptide" evidence="7">
    <location>
        <begin position="1"/>
        <end position="20"/>
    </location>
</feature>
<evidence type="ECO:0000256" key="7">
    <source>
        <dbReference type="SAM" id="SignalP"/>
    </source>
</evidence>
<evidence type="ECO:0000313" key="11">
    <source>
        <dbReference type="Proteomes" id="UP000830454"/>
    </source>
</evidence>
<reference evidence="10" key="2">
    <citation type="submission" date="2022-04" db="EMBL/GenBank/DDBJ databases">
        <title>Complete Genome Sequence of Flavobacterium sediminilitoris YSM-43, Isolated from a Tidal Sediment.</title>
        <authorList>
            <person name="Lee P.A."/>
        </authorList>
    </citation>
    <scope>NUCLEOTIDE SEQUENCE</scope>
    <source>
        <strain evidence="10">YSM-43</strain>
    </source>
</reference>
<protein>
    <submittedName>
        <fullName evidence="10">NlpC/P60 family protein</fullName>
    </submittedName>
</protein>
<dbReference type="PANTHER" id="PTHR47053">
    <property type="entry name" value="MUREIN DD-ENDOPEPTIDASE MEPH-RELATED"/>
    <property type="match status" value="1"/>
</dbReference>
<evidence type="ECO:0000256" key="5">
    <source>
        <dbReference type="ARBA" id="ARBA00022801"/>
    </source>
</evidence>
<dbReference type="InterPro" id="IPR051202">
    <property type="entry name" value="Peptidase_C40"/>
</dbReference>
<keyword evidence="11" id="KW-1185">Reference proteome</keyword>
<dbReference type="PROSITE" id="PS51782">
    <property type="entry name" value="LYSM"/>
    <property type="match status" value="3"/>
</dbReference>
<feature type="domain" description="LysM" evidence="8">
    <location>
        <begin position="24"/>
        <end position="68"/>
    </location>
</feature>
<dbReference type="CDD" id="cd00118">
    <property type="entry name" value="LysM"/>
    <property type="match status" value="3"/>
</dbReference>
<gene>
    <name evidence="10" type="ORF">LXD69_17680</name>
</gene>
<dbReference type="SUPFAM" id="SSF54106">
    <property type="entry name" value="LysM domain"/>
    <property type="match status" value="3"/>
</dbReference>
<evidence type="ECO:0000259" key="8">
    <source>
        <dbReference type="PROSITE" id="PS51782"/>
    </source>
</evidence>
<comment type="similarity">
    <text evidence="1">Belongs to the peptidase C40 family.</text>
</comment>
<dbReference type="InterPro" id="IPR038765">
    <property type="entry name" value="Papain-like_cys_pep_sf"/>
</dbReference>
<dbReference type="RefSeq" id="WP_246916405.1">
    <property type="nucleotide sequence ID" value="NZ_CP090145.1"/>
</dbReference>
<keyword evidence="5" id="KW-0378">Hydrolase</keyword>
<accession>A0ABY4HLX8</accession>
<reference evidence="10" key="1">
    <citation type="submission" date="2021-12" db="EMBL/GenBank/DDBJ databases">
        <authorList>
            <person name="Cha I.-T."/>
            <person name="Lee K.-E."/>
            <person name="Park S.-J."/>
        </authorList>
    </citation>
    <scope>NUCLEOTIDE SEQUENCE</scope>
    <source>
        <strain evidence="10">YSM-43</strain>
    </source>
</reference>
<keyword evidence="2" id="KW-0645">Protease</keyword>
<feature type="chain" id="PRO_5045346223" evidence="7">
    <location>
        <begin position="21"/>
        <end position="369"/>
    </location>
</feature>
<evidence type="ECO:0000256" key="4">
    <source>
        <dbReference type="ARBA" id="ARBA00022737"/>
    </source>
</evidence>
<sequence>MNKYKLVFFLLLLINSTAFAQKYNTHKVIKEETIYSIAKKYNIKETTIYELNPKVKGGLLQLNTVLKIPSTKTDLSVKNTEISEFHKVTKGESFYSISKKYNISLDKLTELNPKIKPKKLKAGDVLHIVEVKKEIVLDKKVEQEKTAEAIVIINDVVNDTIENITHIVLPKETKYGVSKKYGITVQELERLNPEIKSNFPVGYNLIIKGNKEPAIITEIEQDSVVLNSEETRLVEEFSKEIMGKADVLIEKASQYIGIKYKYGGTTPKGFDCSGLMLTTFKEIDLTLPRTSLGQANYGSLIKKNEAQKGDLIFFATRKKGIVSHVGMITEVSNDEIKFIHSSTSEGVIISSLNESYYSNRFKQINRVLN</sequence>
<dbReference type="InterPro" id="IPR018392">
    <property type="entry name" value="LysM"/>
</dbReference>
<dbReference type="EMBL" id="CP090145">
    <property type="protein sequence ID" value="UOX33851.1"/>
    <property type="molecule type" value="Genomic_DNA"/>
</dbReference>
<dbReference type="SMART" id="SM00257">
    <property type="entry name" value="LysM"/>
    <property type="match status" value="3"/>
</dbReference>
<organism evidence="10 11">
    <name type="scientific">Flavobacterium sediminilitoris</name>
    <dbReference type="NCBI Taxonomy" id="2024526"/>
    <lineage>
        <taxon>Bacteria</taxon>
        <taxon>Pseudomonadati</taxon>
        <taxon>Bacteroidota</taxon>
        <taxon>Flavobacteriia</taxon>
        <taxon>Flavobacteriales</taxon>
        <taxon>Flavobacteriaceae</taxon>
        <taxon>Flavobacterium</taxon>
    </lineage>
</organism>
<evidence type="ECO:0000256" key="6">
    <source>
        <dbReference type="ARBA" id="ARBA00022807"/>
    </source>
</evidence>
<dbReference type="PANTHER" id="PTHR47053:SF1">
    <property type="entry name" value="MUREIN DD-ENDOPEPTIDASE MEPH-RELATED"/>
    <property type="match status" value="1"/>
</dbReference>
<dbReference type="Proteomes" id="UP000830454">
    <property type="component" value="Chromosome"/>
</dbReference>
<dbReference type="Pfam" id="PF01476">
    <property type="entry name" value="LysM"/>
    <property type="match status" value="3"/>
</dbReference>
<feature type="domain" description="LysM" evidence="8">
    <location>
        <begin position="164"/>
        <end position="207"/>
    </location>
</feature>
<keyword evidence="4" id="KW-0677">Repeat</keyword>
<evidence type="ECO:0000313" key="10">
    <source>
        <dbReference type="EMBL" id="UOX33851.1"/>
    </source>
</evidence>
<name>A0ABY4HLX8_9FLAO</name>
<dbReference type="Pfam" id="PF00877">
    <property type="entry name" value="NLPC_P60"/>
    <property type="match status" value="1"/>
</dbReference>
<dbReference type="PROSITE" id="PS51935">
    <property type="entry name" value="NLPC_P60"/>
    <property type="match status" value="1"/>
</dbReference>
<feature type="domain" description="LysM" evidence="8">
    <location>
        <begin position="84"/>
        <end position="128"/>
    </location>
</feature>
<dbReference type="Gene3D" id="3.90.1720.10">
    <property type="entry name" value="endopeptidase domain like (from Nostoc punctiforme)"/>
    <property type="match status" value="1"/>
</dbReference>
<evidence type="ECO:0000256" key="2">
    <source>
        <dbReference type="ARBA" id="ARBA00022670"/>
    </source>
</evidence>
<feature type="domain" description="NlpC/P60" evidence="9">
    <location>
        <begin position="242"/>
        <end position="368"/>
    </location>
</feature>
<dbReference type="InterPro" id="IPR036779">
    <property type="entry name" value="LysM_dom_sf"/>
</dbReference>
<dbReference type="InterPro" id="IPR000064">
    <property type="entry name" value="NLP_P60_dom"/>
</dbReference>
<dbReference type="Gene3D" id="3.10.350.10">
    <property type="entry name" value="LysM domain"/>
    <property type="match status" value="3"/>
</dbReference>
<keyword evidence="6" id="KW-0788">Thiol protease</keyword>
<keyword evidence="3 7" id="KW-0732">Signal</keyword>
<evidence type="ECO:0000256" key="3">
    <source>
        <dbReference type="ARBA" id="ARBA00022729"/>
    </source>
</evidence>
<dbReference type="SUPFAM" id="SSF54001">
    <property type="entry name" value="Cysteine proteinases"/>
    <property type="match status" value="1"/>
</dbReference>
<evidence type="ECO:0000259" key="9">
    <source>
        <dbReference type="PROSITE" id="PS51935"/>
    </source>
</evidence>
<evidence type="ECO:0000256" key="1">
    <source>
        <dbReference type="ARBA" id="ARBA00007074"/>
    </source>
</evidence>